<feature type="domain" description="KAP NTPase" evidence="2">
    <location>
        <begin position="6"/>
        <end position="276"/>
    </location>
</feature>
<dbReference type="SUPFAM" id="SSF52540">
    <property type="entry name" value="P-loop containing nucleoside triphosphate hydrolases"/>
    <property type="match status" value="1"/>
</dbReference>
<dbReference type="InterPro" id="IPR011646">
    <property type="entry name" value="KAP_P-loop"/>
</dbReference>
<feature type="coiled-coil region" evidence="1">
    <location>
        <begin position="158"/>
        <end position="185"/>
    </location>
</feature>
<evidence type="ECO:0000256" key="1">
    <source>
        <dbReference type="SAM" id="Coils"/>
    </source>
</evidence>
<protein>
    <recommendedName>
        <fullName evidence="2">KAP NTPase domain-containing protein</fullName>
    </recommendedName>
</protein>
<dbReference type="Pfam" id="PF07693">
    <property type="entry name" value="KAP_NTPase"/>
    <property type="match status" value="1"/>
</dbReference>
<dbReference type="Proteomes" id="UP000236655">
    <property type="component" value="Chromosome"/>
</dbReference>
<dbReference type="AlphaFoldDB" id="A0A2I7N442"/>
<dbReference type="InterPro" id="IPR027417">
    <property type="entry name" value="P-loop_NTPase"/>
</dbReference>
<keyword evidence="1" id="KW-0175">Coiled coil</keyword>
<evidence type="ECO:0000259" key="2">
    <source>
        <dbReference type="Pfam" id="PF07693"/>
    </source>
</evidence>
<dbReference type="EMBL" id="CP024847">
    <property type="protein sequence ID" value="AUR51213.1"/>
    <property type="molecule type" value="Genomic_DNA"/>
</dbReference>
<name>A0A2I7N442_9NEIS</name>
<sequence>MSELRNNEVSKIITVLKNNDNLTLNINGKWGSGKTYVSDLVMSKLNGLQRMGFLALKVNISDYDYCADPLVPFIITILDYVNNSECESNGASGNNAKIFSAVAMLLNVLSWTSLLIDQSGFLKRILSTVEDFVIDEKTESKHGNDGNEDLISAQLSNVRVYQQALQELEKIINALADRYDKKKLIIFIDDFDRANPKFSYRVMNIVHQLKFITNLQFCTIMNRHQFESQLQHIYGKNSGNDEYYLTKYIDLEINIKTPVKDNPREFLQELEFDNDAESFLFLSEWLSFLTVRNVQKFAKFYLTRLNQIFKGHDFKILLAQNHNAAYYLLLLNIVIVRYDLELRSLYYDLLTISEIEVIKEKLQHFKGDISNPLNYDNYKGAKEIFSGLIDIVGEVFNFIIRKIDKKTIENIGIEQFLNKLYEEYFNPS</sequence>
<dbReference type="Gene3D" id="3.40.50.300">
    <property type="entry name" value="P-loop containing nucleotide triphosphate hydrolases"/>
    <property type="match status" value="1"/>
</dbReference>
<accession>A0A2I7N442</accession>
<proteinExistence type="predicted"/>
<organism evidence="3 4">
    <name type="scientific">Aquella oligotrophica</name>
    <dbReference type="NCBI Taxonomy" id="2067065"/>
    <lineage>
        <taxon>Bacteria</taxon>
        <taxon>Pseudomonadati</taxon>
        <taxon>Pseudomonadota</taxon>
        <taxon>Betaproteobacteria</taxon>
        <taxon>Neisseriales</taxon>
        <taxon>Neisseriaceae</taxon>
        <taxon>Aquella</taxon>
    </lineage>
</organism>
<keyword evidence="4" id="KW-1185">Reference proteome</keyword>
<dbReference type="RefSeq" id="WP_102950513.1">
    <property type="nucleotide sequence ID" value="NZ_CP024847.1"/>
</dbReference>
<dbReference type="KEGG" id="nba:CUN60_02465"/>
<gene>
    <name evidence="3" type="ORF">CUN60_02465</name>
</gene>
<evidence type="ECO:0000313" key="4">
    <source>
        <dbReference type="Proteomes" id="UP000236655"/>
    </source>
</evidence>
<reference evidence="4" key="1">
    <citation type="submission" date="2017-11" db="EMBL/GenBank/DDBJ databases">
        <authorList>
            <person name="Chan K.G."/>
            <person name="Lee L.S."/>
        </authorList>
    </citation>
    <scope>NUCLEOTIDE SEQUENCE [LARGE SCALE GENOMIC DNA]</scope>
    <source>
        <strain evidence="4">DSM 100970</strain>
    </source>
</reference>
<dbReference type="OrthoDB" id="88903at2"/>
<evidence type="ECO:0000313" key="3">
    <source>
        <dbReference type="EMBL" id="AUR51213.1"/>
    </source>
</evidence>